<evidence type="ECO:0000259" key="2">
    <source>
        <dbReference type="PROSITE" id="PS50910"/>
    </source>
</evidence>
<dbReference type="EMBL" id="JANUBB010000021">
    <property type="protein sequence ID" value="MCS3953296.1"/>
    <property type="molecule type" value="Genomic_DNA"/>
</dbReference>
<dbReference type="Proteomes" id="UP001155010">
    <property type="component" value="Unassembled WGS sequence"/>
</dbReference>
<dbReference type="Pfam" id="PF05168">
    <property type="entry name" value="HEPN"/>
    <property type="match status" value="1"/>
</dbReference>
<dbReference type="SUPFAM" id="SSF81593">
    <property type="entry name" value="Nucleotidyltransferase substrate binding subunit/domain"/>
    <property type="match status" value="1"/>
</dbReference>
<sequence length="173" mass="19350">MLERSDSFCTSRVSKNPLDSSRGEVKSDPEQTPIETPAAWLRWERSDRVLSGVRFADENLAVAEREMAADTPAYHTVCFLCQSAAEKYLKGYLIAQGWELEKTHDLVALLTRCADYEERFASLREGGAVLNEYIIAGRYPGDVAYEAIGEEEAEEAVAIVRRIAEAVQSELEL</sequence>
<dbReference type="Gene3D" id="1.20.120.330">
    <property type="entry name" value="Nucleotidyltransferases domain 2"/>
    <property type="match status" value="1"/>
</dbReference>
<name>A0A9X2UB41_9BACT</name>
<dbReference type="PROSITE" id="PS50910">
    <property type="entry name" value="HEPN"/>
    <property type="match status" value="1"/>
</dbReference>
<feature type="compositionally biased region" description="Polar residues" evidence="1">
    <location>
        <begin position="7"/>
        <end position="19"/>
    </location>
</feature>
<gene>
    <name evidence="3" type="ORF">GGP83_003271</name>
</gene>
<reference evidence="3" key="1">
    <citation type="submission" date="2022-08" db="EMBL/GenBank/DDBJ databases">
        <title>Genomic Encyclopedia of Type Strains, Phase V (KMG-V): Genome sequencing to study the core and pangenomes of soil and plant-associated prokaryotes.</title>
        <authorList>
            <person name="Whitman W."/>
        </authorList>
    </citation>
    <scope>NUCLEOTIDE SEQUENCE</scope>
    <source>
        <strain evidence="3">SP2017</strain>
    </source>
</reference>
<comment type="caution">
    <text evidence="3">The sequence shown here is derived from an EMBL/GenBank/DDBJ whole genome shotgun (WGS) entry which is preliminary data.</text>
</comment>
<organism evidence="3 4">
    <name type="scientific">Salinibacter ruber</name>
    <dbReference type="NCBI Taxonomy" id="146919"/>
    <lineage>
        <taxon>Bacteria</taxon>
        <taxon>Pseudomonadati</taxon>
        <taxon>Rhodothermota</taxon>
        <taxon>Rhodothermia</taxon>
        <taxon>Rhodothermales</taxon>
        <taxon>Salinibacteraceae</taxon>
        <taxon>Salinibacter</taxon>
    </lineage>
</organism>
<protein>
    <submittedName>
        <fullName evidence="3">HEPN domain-containing protein</fullName>
    </submittedName>
</protein>
<proteinExistence type="predicted"/>
<evidence type="ECO:0000313" key="3">
    <source>
        <dbReference type="EMBL" id="MCS3953296.1"/>
    </source>
</evidence>
<feature type="region of interest" description="Disordered" evidence="1">
    <location>
        <begin position="1"/>
        <end position="32"/>
    </location>
</feature>
<dbReference type="RefSeq" id="WP_251968953.1">
    <property type="nucleotide sequence ID" value="NZ_CALTSA010000016.1"/>
</dbReference>
<evidence type="ECO:0000256" key="1">
    <source>
        <dbReference type="SAM" id="MobiDB-lite"/>
    </source>
</evidence>
<accession>A0A9X2UB41</accession>
<evidence type="ECO:0000313" key="4">
    <source>
        <dbReference type="Proteomes" id="UP001155010"/>
    </source>
</evidence>
<dbReference type="AlphaFoldDB" id="A0A9X2UB41"/>
<dbReference type="InterPro" id="IPR007842">
    <property type="entry name" value="HEPN_dom"/>
</dbReference>
<dbReference type="SMART" id="SM00748">
    <property type="entry name" value="HEPN"/>
    <property type="match status" value="1"/>
</dbReference>
<feature type="domain" description="HEPN" evidence="2">
    <location>
        <begin position="55"/>
        <end position="163"/>
    </location>
</feature>